<accession>H2YHX5</accession>
<keyword evidence="2" id="KW-1185">Reference proteome</keyword>
<dbReference type="HOGENOM" id="CLU_1839585_0_0_1"/>
<reference evidence="1" key="3">
    <citation type="submission" date="2025-09" db="UniProtKB">
        <authorList>
            <consortium name="Ensembl"/>
        </authorList>
    </citation>
    <scope>IDENTIFICATION</scope>
</reference>
<name>H2YHX5_CIOSA</name>
<reference evidence="2" key="1">
    <citation type="submission" date="2003-08" db="EMBL/GenBank/DDBJ databases">
        <authorList>
            <person name="Birren B."/>
            <person name="Nusbaum C."/>
            <person name="Abebe A."/>
            <person name="Abouelleil A."/>
            <person name="Adekoya E."/>
            <person name="Ait-zahra M."/>
            <person name="Allen N."/>
            <person name="Allen T."/>
            <person name="An P."/>
            <person name="Anderson M."/>
            <person name="Anderson S."/>
            <person name="Arachchi H."/>
            <person name="Armbruster J."/>
            <person name="Bachantsang P."/>
            <person name="Baldwin J."/>
            <person name="Barry A."/>
            <person name="Bayul T."/>
            <person name="Blitshsteyn B."/>
            <person name="Bloom T."/>
            <person name="Blye J."/>
            <person name="Boguslavskiy L."/>
            <person name="Borowsky M."/>
            <person name="Boukhgalter B."/>
            <person name="Brunache A."/>
            <person name="Butler J."/>
            <person name="Calixte N."/>
            <person name="Calvo S."/>
            <person name="Camarata J."/>
            <person name="Campo K."/>
            <person name="Chang J."/>
            <person name="Cheshatsang Y."/>
            <person name="Citroen M."/>
            <person name="Collymore A."/>
            <person name="Considine T."/>
            <person name="Cook A."/>
            <person name="Cooke P."/>
            <person name="Corum B."/>
            <person name="Cuomo C."/>
            <person name="David R."/>
            <person name="Dawoe T."/>
            <person name="Degray S."/>
            <person name="Dodge S."/>
            <person name="Dooley K."/>
            <person name="Dorje P."/>
            <person name="Dorjee K."/>
            <person name="Dorris L."/>
            <person name="Duffey N."/>
            <person name="Dupes A."/>
            <person name="Elkins T."/>
            <person name="Engels R."/>
            <person name="Erickson J."/>
            <person name="Farina A."/>
            <person name="Faro S."/>
            <person name="Ferreira P."/>
            <person name="Fischer H."/>
            <person name="Fitzgerald M."/>
            <person name="Foley K."/>
            <person name="Gage D."/>
            <person name="Galagan J."/>
            <person name="Gearin G."/>
            <person name="Gnerre S."/>
            <person name="Gnirke A."/>
            <person name="Goyette A."/>
            <person name="Graham J."/>
            <person name="Grandbois E."/>
            <person name="Gyaltsen K."/>
            <person name="Hafez N."/>
            <person name="Hagopian D."/>
            <person name="Hagos B."/>
            <person name="Hall J."/>
            <person name="Hatcher B."/>
            <person name="Heller A."/>
            <person name="Higgins H."/>
            <person name="Honan T."/>
            <person name="Horn A."/>
            <person name="Houde N."/>
            <person name="Hughes L."/>
            <person name="Hulme W."/>
            <person name="Husby E."/>
            <person name="Iliev I."/>
            <person name="Jaffe D."/>
            <person name="Jones C."/>
            <person name="Kamal M."/>
            <person name="Kamat A."/>
            <person name="Kamvysselis M."/>
            <person name="Karlsson E."/>
            <person name="Kells C."/>
            <person name="Kieu A."/>
            <person name="Kisner P."/>
            <person name="Kodira C."/>
            <person name="Kulbokas E."/>
            <person name="Labutti K."/>
            <person name="Lama D."/>
            <person name="Landers T."/>
            <person name="Leger J."/>
            <person name="Levine S."/>
            <person name="Lewis D."/>
            <person name="Lewis T."/>
            <person name="Lindblad-toh K."/>
            <person name="Liu X."/>
            <person name="Lokyitsang T."/>
            <person name="Lokyitsang Y."/>
            <person name="Lucien O."/>
            <person name="Lui A."/>
            <person name="Ma L.J."/>
            <person name="Mabbitt R."/>
            <person name="Macdonald J."/>
            <person name="Maclean C."/>
            <person name="Major J."/>
            <person name="Manning J."/>
            <person name="Marabella R."/>
            <person name="Maru K."/>
            <person name="Matthews C."/>
            <person name="Mauceli E."/>
            <person name="Mccarthy M."/>
            <person name="Mcdonough S."/>
            <person name="Mcghee T."/>
            <person name="Meldrim J."/>
            <person name="Meneus L."/>
            <person name="Mesirov J."/>
            <person name="Mihalev A."/>
            <person name="Mihova T."/>
            <person name="Mikkelsen T."/>
            <person name="Mlenga V."/>
            <person name="Moru K."/>
            <person name="Mozes J."/>
            <person name="Mulrain L."/>
            <person name="Munson G."/>
            <person name="Naylor J."/>
            <person name="Newes C."/>
            <person name="Nguyen C."/>
            <person name="Nguyen N."/>
            <person name="Nguyen T."/>
            <person name="Nicol R."/>
            <person name="Nielsen C."/>
            <person name="Nizzari M."/>
            <person name="Norbu C."/>
            <person name="Norbu N."/>
            <person name="O'donnell P."/>
            <person name="Okoawo O."/>
            <person name="O'leary S."/>
            <person name="Omotosho B."/>
            <person name="O'neill K."/>
            <person name="Osman S."/>
            <person name="Parker S."/>
            <person name="Perrin D."/>
            <person name="Phunkhang P."/>
            <person name="Piqani B."/>
            <person name="Purcell S."/>
            <person name="Rachupka T."/>
            <person name="Ramasamy U."/>
            <person name="Rameau R."/>
            <person name="Ray V."/>
            <person name="Raymond C."/>
            <person name="Retta R."/>
            <person name="Richardson S."/>
            <person name="Rise C."/>
            <person name="Rodriguez J."/>
            <person name="Rogers J."/>
            <person name="Rogov P."/>
            <person name="Rutman M."/>
            <person name="Schupbach R."/>
            <person name="Seaman C."/>
            <person name="Settipalli S."/>
            <person name="Sharpe T."/>
            <person name="Sheridan J."/>
            <person name="Sherpa N."/>
            <person name="Shi J."/>
            <person name="Smirnov S."/>
            <person name="Smith C."/>
            <person name="Sougnez C."/>
            <person name="Spencer B."/>
            <person name="Stalker J."/>
            <person name="Stange-thomann N."/>
            <person name="Stavropoulos S."/>
            <person name="Stetson K."/>
            <person name="Stone C."/>
            <person name="Stone S."/>
            <person name="Stubbs M."/>
            <person name="Talamas J."/>
            <person name="Tchuinga P."/>
            <person name="Tenzing P."/>
            <person name="Tesfaye S."/>
            <person name="Theodore J."/>
            <person name="Thoulutsang Y."/>
            <person name="Topham K."/>
            <person name="Towey S."/>
            <person name="Tsamla T."/>
            <person name="Tsomo N."/>
            <person name="Vallee D."/>
            <person name="Vassiliev H."/>
            <person name="Venkataraman V."/>
            <person name="Vinson J."/>
            <person name="Vo A."/>
            <person name="Wade C."/>
            <person name="Wang S."/>
            <person name="Wangchuk T."/>
            <person name="Wangdi T."/>
            <person name="Whittaker C."/>
            <person name="Wilkinson J."/>
            <person name="Wu Y."/>
            <person name="Wyman D."/>
            <person name="Yadav S."/>
            <person name="Yang S."/>
            <person name="Yang X."/>
            <person name="Yeager S."/>
            <person name="Yee E."/>
            <person name="Young G."/>
            <person name="Zainoun J."/>
            <person name="Zembeck L."/>
            <person name="Zimmer A."/>
            <person name="Zody M."/>
            <person name="Lander E."/>
        </authorList>
    </citation>
    <scope>NUCLEOTIDE SEQUENCE [LARGE SCALE GENOMIC DNA]</scope>
</reference>
<sequence>LFLAPAAKCNAIVWFPVELRVEINIWIKFNLNCCRNIYEFGVKTALPFATTKRSTKRQRACSKREAKSLSSYGWNCCHKNTWQWDTIGSALLQPIPCGGGRFYGSLRFVNMFKTYCVPSSQFDSNFLPRSTDFINGYTSL</sequence>
<protein>
    <submittedName>
        <fullName evidence="1">Uncharacterized protein</fullName>
    </submittedName>
</protein>
<dbReference type="Proteomes" id="UP000007875">
    <property type="component" value="Unassembled WGS sequence"/>
</dbReference>
<proteinExistence type="predicted"/>
<evidence type="ECO:0000313" key="1">
    <source>
        <dbReference type="Ensembl" id="ENSCSAVP00000004924.1"/>
    </source>
</evidence>
<dbReference type="AlphaFoldDB" id="H2YHX5"/>
<reference evidence="1" key="2">
    <citation type="submission" date="2025-08" db="UniProtKB">
        <authorList>
            <consortium name="Ensembl"/>
        </authorList>
    </citation>
    <scope>IDENTIFICATION</scope>
</reference>
<organism evidence="1 2">
    <name type="scientific">Ciona savignyi</name>
    <name type="common">Pacific transparent sea squirt</name>
    <dbReference type="NCBI Taxonomy" id="51511"/>
    <lineage>
        <taxon>Eukaryota</taxon>
        <taxon>Metazoa</taxon>
        <taxon>Chordata</taxon>
        <taxon>Tunicata</taxon>
        <taxon>Ascidiacea</taxon>
        <taxon>Phlebobranchia</taxon>
        <taxon>Cionidae</taxon>
        <taxon>Ciona</taxon>
    </lineage>
</organism>
<evidence type="ECO:0000313" key="2">
    <source>
        <dbReference type="Proteomes" id="UP000007875"/>
    </source>
</evidence>
<dbReference type="InParanoid" id="H2YHX5"/>
<dbReference type="Ensembl" id="ENSCSAVT00000004993.1">
    <property type="protein sequence ID" value="ENSCSAVP00000004924.1"/>
    <property type="gene ID" value="ENSCSAVG00000002929.1"/>
</dbReference>